<dbReference type="PANTHER" id="PTHR42991">
    <property type="entry name" value="ALDEHYDE DEHYDROGENASE"/>
    <property type="match status" value="1"/>
</dbReference>
<dbReference type="AlphaFoldDB" id="A0A2T0M6Y5"/>
<dbReference type="InterPro" id="IPR016163">
    <property type="entry name" value="Ald_DH_C"/>
</dbReference>
<keyword evidence="2" id="KW-0560">Oxidoreductase</keyword>
<dbReference type="PANTHER" id="PTHR42991:SF1">
    <property type="entry name" value="ALDEHYDE DEHYDROGENASE"/>
    <property type="match status" value="1"/>
</dbReference>
<evidence type="ECO:0000313" key="6">
    <source>
        <dbReference type="Proteomes" id="UP000238312"/>
    </source>
</evidence>
<comment type="similarity">
    <text evidence="1">Belongs to the aldehyde dehydrogenase family.</text>
</comment>
<feature type="domain" description="Aldehyde dehydrogenase" evidence="4">
    <location>
        <begin position="51"/>
        <end position="504"/>
    </location>
</feature>
<dbReference type="Proteomes" id="UP000238312">
    <property type="component" value="Unassembled WGS sequence"/>
</dbReference>
<feature type="compositionally biased region" description="Basic and acidic residues" evidence="3">
    <location>
        <begin position="1"/>
        <end position="13"/>
    </location>
</feature>
<dbReference type="SUPFAM" id="SSF53720">
    <property type="entry name" value="ALDH-like"/>
    <property type="match status" value="1"/>
</dbReference>
<dbReference type="InterPro" id="IPR051020">
    <property type="entry name" value="ALDH-related_metabolic_enz"/>
</dbReference>
<keyword evidence="6" id="KW-1185">Reference proteome</keyword>
<sequence>MTADRPGPDEKTTTRGTTTRGNAARESATHEPLEAAMKQNWPGGLPVGGGWVETAATTDVIFPYDGSTVAAAPLGTPEHARQALDEALAAAPAMAALPSHARRTALMAAHDAVAASREEFERLLVLETGKPLVDCRVEVARTLVTLATAAEEVARLHGETVPLDLLPAGEGLIGFWTRRPVGVVVGITGFNYPLLLAAHKIAPAVAAGCPVIVKPAPATPLATLWLVHLLRSSGVLPPAAVQLVTGDVEVGRTLVEDRRIGAVSFTGSAAAGHAIARSAAPTKVLLELGSNAALIVAADADLEAAADAVVRGGYYASGQACIAVQRVLVEEPVREEFLSLLADRVKGVTTGDPRLPGTRVAPLIDEAATDRVLAWIEGSGAEVVTGGHRDGRAIAPTVLSGVPDGAAAWDEEIFGPVVCVRPVPDLDAAFAAVNRSRYGLHASVFTRSLATAFAAIERIDAGGVVVNEVPGFRADNMPYGGVKDSGIGREGPRFAIEELTVTKMAIIRP</sequence>
<dbReference type="Pfam" id="PF00171">
    <property type="entry name" value="Aldedh"/>
    <property type="match status" value="1"/>
</dbReference>
<evidence type="ECO:0000256" key="2">
    <source>
        <dbReference type="ARBA" id="ARBA00023002"/>
    </source>
</evidence>
<dbReference type="EMBL" id="PVNG01000028">
    <property type="protein sequence ID" value="PRX53257.1"/>
    <property type="molecule type" value="Genomic_DNA"/>
</dbReference>
<proteinExistence type="inferred from homology"/>
<protein>
    <submittedName>
        <fullName evidence="5">Acyl-CoA reductase-like NAD-dependent aldehyde dehydrogenase</fullName>
    </submittedName>
</protein>
<reference evidence="5 6" key="1">
    <citation type="submission" date="2018-03" db="EMBL/GenBank/DDBJ databases">
        <title>Genomic Encyclopedia of Type Strains, Phase III (KMG-III): the genomes of soil and plant-associated and newly described type strains.</title>
        <authorList>
            <person name="Whitman W."/>
        </authorList>
    </citation>
    <scope>NUCLEOTIDE SEQUENCE [LARGE SCALE GENOMIC DNA]</scope>
    <source>
        <strain evidence="5 6">CGMCC 4.7104</strain>
    </source>
</reference>
<dbReference type="Gene3D" id="3.40.605.10">
    <property type="entry name" value="Aldehyde Dehydrogenase, Chain A, domain 1"/>
    <property type="match status" value="1"/>
</dbReference>
<dbReference type="Gene3D" id="3.40.309.10">
    <property type="entry name" value="Aldehyde Dehydrogenase, Chain A, domain 2"/>
    <property type="match status" value="1"/>
</dbReference>
<dbReference type="GO" id="GO:0008911">
    <property type="term" value="F:lactaldehyde dehydrogenase (NAD+) activity"/>
    <property type="evidence" value="ECO:0007669"/>
    <property type="project" value="TreeGrafter"/>
</dbReference>
<evidence type="ECO:0000259" key="4">
    <source>
        <dbReference type="Pfam" id="PF00171"/>
    </source>
</evidence>
<name>A0A2T0M6Y5_9ACTN</name>
<evidence type="ECO:0000256" key="1">
    <source>
        <dbReference type="ARBA" id="ARBA00009986"/>
    </source>
</evidence>
<dbReference type="InterPro" id="IPR015590">
    <property type="entry name" value="Aldehyde_DH_dom"/>
</dbReference>
<feature type="region of interest" description="Disordered" evidence="3">
    <location>
        <begin position="1"/>
        <end position="36"/>
    </location>
</feature>
<evidence type="ECO:0000313" key="5">
    <source>
        <dbReference type="EMBL" id="PRX53257.1"/>
    </source>
</evidence>
<dbReference type="RefSeq" id="WP_245956567.1">
    <property type="nucleotide sequence ID" value="NZ_PVNG01000028.1"/>
</dbReference>
<dbReference type="InterPro" id="IPR016162">
    <property type="entry name" value="Ald_DH_N"/>
</dbReference>
<dbReference type="InterPro" id="IPR016161">
    <property type="entry name" value="Ald_DH/histidinol_DH"/>
</dbReference>
<comment type="caution">
    <text evidence="5">The sequence shown here is derived from an EMBL/GenBank/DDBJ whole genome shotgun (WGS) entry which is preliminary data.</text>
</comment>
<gene>
    <name evidence="5" type="ORF">B0I32_12813</name>
</gene>
<organism evidence="5 6">
    <name type="scientific">Nonomuraea fuscirosea</name>
    <dbReference type="NCBI Taxonomy" id="1291556"/>
    <lineage>
        <taxon>Bacteria</taxon>
        <taxon>Bacillati</taxon>
        <taxon>Actinomycetota</taxon>
        <taxon>Actinomycetes</taxon>
        <taxon>Streptosporangiales</taxon>
        <taxon>Streptosporangiaceae</taxon>
        <taxon>Nonomuraea</taxon>
    </lineage>
</organism>
<accession>A0A2T0M6Y5</accession>
<evidence type="ECO:0000256" key="3">
    <source>
        <dbReference type="SAM" id="MobiDB-lite"/>
    </source>
</evidence>